<dbReference type="Gene3D" id="3.30.70.270">
    <property type="match status" value="2"/>
</dbReference>
<evidence type="ECO:0000256" key="5">
    <source>
        <dbReference type="ARBA" id="ARBA00022801"/>
    </source>
</evidence>
<dbReference type="InterPro" id="IPR043502">
    <property type="entry name" value="DNA/RNA_pol_sf"/>
</dbReference>
<dbReference type="SUPFAM" id="SSF56672">
    <property type="entry name" value="DNA/RNA polymerases"/>
    <property type="match status" value="1"/>
</dbReference>
<dbReference type="Pfam" id="PF17917">
    <property type="entry name" value="RT_RNaseH"/>
    <property type="match status" value="1"/>
</dbReference>
<dbReference type="GO" id="GO:0003964">
    <property type="term" value="F:RNA-directed DNA polymerase activity"/>
    <property type="evidence" value="ECO:0007669"/>
    <property type="project" value="UniProtKB-KW"/>
</dbReference>
<dbReference type="AlphaFoldDB" id="A0ABD1C246"/>
<dbReference type="GO" id="GO:0016787">
    <property type="term" value="F:hydrolase activity"/>
    <property type="evidence" value="ECO:0007669"/>
    <property type="project" value="UniProtKB-KW"/>
</dbReference>
<evidence type="ECO:0000256" key="2">
    <source>
        <dbReference type="ARBA" id="ARBA00022695"/>
    </source>
</evidence>
<organism evidence="8 9">
    <name type="scientific">Cardamine amara subsp. amara</name>
    <dbReference type="NCBI Taxonomy" id="228776"/>
    <lineage>
        <taxon>Eukaryota</taxon>
        <taxon>Viridiplantae</taxon>
        <taxon>Streptophyta</taxon>
        <taxon>Embryophyta</taxon>
        <taxon>Tracheophyta</taxon>
        <taxon>Spermatophyta</taxon>
        <taxon>Magnoliopsida</taxon>
        <taxon>eudicotyledons</taxon>
        <taxon>Gunneridae</taxon>
        <taxon>Pentapetalae</taxon>
        <taxon>rosids</taxon>
        <taxon>malvids</taxon>
        <taxon>Brassicales</taxon>
        <taxon>Brassicaceae</taxon>
        <taxon>Cardamineae</taxon>
        <taxon>Cardamine</taxon>
    </lineage>
</organism>
<evidence type="ECO:0000256" key="3">
    <source>
        <dbReference type="ARBA" id="ARBA00022722"/>
    </source>
</evidence>
<keyword evidence="3" id="KW-0540">Nuclease</keyword>
<evidence type="ECO:0000313" key="9">
    <source>
        <dbReference type="Proteomes" id="UP001558713"/>
    </source>
</evidence>
<proteinExistence type="predicted"/>
<keyword evidence="4" id="KW-0255">Endonuclease</keyword>
<evidence type="ECO:0000256" key="6">
    <source>
        <dbReference type="ARBA" id="ARBA00022918"/>
    </source>
</evidence>
<dbReference type="FunFam" id="3.10.20.370:FF:000001">
    <property type="entry name" value="Retrovirus-related Pol polyprotein from transposon 17.6-like protein"/>
    <property type="match status" value="1"/>
</dbReference>
<dbReference type="PANTHER" id="PTHR37984">
    <property type="entry name" value="PROTEIN CBG26694"/>
    <property type="match status" value="1"/>
</dbReference>
<comment type="caution">
    <text evidence="8">The sequence shown here is derived from an EMBL/GenBank/DDBJ whole genome shotgun (WGS) entry which is preliminary data.</text>
</comment>
<dbReference type="InterPro" id="IPR000477">
    <property type="entry name" value="RT_dom"/>
</dbReference>
<dbReference type="InterPro" id="IPR041373">
    <property type="entry name" value="RT_RNaseH"/>
</dbReference>
<dbReference type="Proteomes" id="UP001558713">
    <property type="component" value="Unassembled WGS sequence"/>
</dbReference>
<evidence type="ECO:0000313" key="8">
    <source>
        <dbReference type="EMBL" id="KAL1223551.1"/>
    </source>
</evidence>
<dbReference type="PANTHER" id="PTHR37984:SF5">
    <property type="entry name" value="PROTEIN NYNRIN-LIKE"/>
    <property type="match status" value="1"/>
</dbReference>
<dbReference type="InterPro" id="IPR043128">
    <property type="entry name" value="Rev_trsase/Diguanyl_cyclase"/>
</dbReference>
<keyword evidence="1" id="KW-0808">Transferase</keyword>
<keyword evidence="2" id="KW-0548">Nucleotidyltransferase</keyword>
<dbReference type="InterPro" id="IPR050951">
    <property type="entry name" value="Retrovirus_Pol_polyprotein"/>
</dbReference>
<name>A0ABD1C246_CARAN</name>
<sequence length="352" mass="40356">MPFGLCNAPVTFQRCMISIFSDFIEEMVEVFMDDFSVYGSSFSSCLSNLSKVLARCEESNLVLNWEKCHFMVTEGIFLGHKISEKGIEVDRAKVKVMMQLQPPRTVKDVRSFLGYAGFYRRFIKDFSKLSRPLTRLLCKETEFIFDADCLKAFHMIKEALVSAPIVQAPNWSYPFEIMCDASDYAVGTVLGQRIDKKLHVIHYASRTLDEAQGRYATTKKKMLVVVFAIEKFRSYLVDHKVTIYTDHAALRHIYAKKDTKPRLLKWILLMQEYDLEIVDKKGIENGVADHLSRMRIDSPAPVNDSMPEEQLMSIGSLTQHMTQHGHSSSSLECITRVRQWSQVTINHPGTQT</sequence>
<accession>A0ABD1C246</accession>
<dbReference type="PROSITE" id="PS50878">
    <property type="entry name" value="RT_POL"/>
    <property type="match status" value="1"/>
</dbReference>
<evidence type="ECO:0000259" key="7">
    <source>
        <dbReference type="PROSITE" id="PS50878"/>
    </source>
</evidence>
<dbReference type="EMBL" id="JBANAX010000071">
    <property type="protein sequence ID" value="KAL1223551.1"/>
    <property type="molecule type" value="Genomic_DNA"/>
</dbReference>
<reference evidence="8 9" key="1">
    <citation type="submission" date="2024-04" db="EMBL/GenBank/DDBJ databases">
        <title>Genome assembly C_amara_ONT_v2.</title>
        <authorList>
            <person name="Yant L."/>
            <person name="Moore C."/>
            <person name="Slenker M."/>
        </authorList>
    </citation>
    <scope>NUCLEOTIDE SEQUENCE [LARGE SCALE GENOMIC DNA]</scope>
    <source>
        <tissue evidence="8">Leaf</tissue>
    </source>
</reference>
<dbReference type="GO" id="GO:0004519">
    <property type="term" value="F:endonuclease activity"/>
    <property type="evidence" value="ECO:0007669"/>
    <property type="project" value="UniProtKB-KW"/>
</dbReference>
<dbReference type="CDD" id="cd09274">
    <property type="entry name" value="RNase_HI_RT_Ty3"/>
    <property type="match status" value="1"/>
</dbReference>
<dbReference type="Pfam" id="PF00078">
    <property type="entry name" value="RVT_1"/>
    <property type="match status" value="1"/>
</dbReference>
<keyword evidence="6" id="KW-0695">RNA-directed DNA polymerase</keyword>
<keyword evidence="9" id="KW-1185">Reference proteome</keyword>
<dbReference type="CDD" id="cd01647">
    <property type="entry name" value="RT_LTR"/>
    <property type="match status" value="1"/>
</dbReference>
<evidence type="ECO:0000256" key="4">
    <source>
        <dbReference type="ARBA" id="ARBA00022759"/>
    </source>
</evidence>
<protein>
    <submittedName>
        <fullName evidence="8">Mitochondrial protein</fullName>
    </submittedName>
</protein>
<dbReference type="FunFam" id="3.30.70.270:FF:000020">
    <property type="entry name" value="Transposon Tf2-6 polyprotein-like Protein"/>
    <property type="match status" value="1"/>
</dbReference>
<evidence type="ECO:0000256" key="1">
    <source>
        <dbReference type="ARBA" id="ARBA00022679"/>
    </source>
</evidence>
<keyword evidence="5" id="KW-0378">Hydrolase</keyword>
<feature type="domain" description="Reverse transcriptase" evidence="7">
    <location>
        <begin position="1"/>
        <end position="82"/>
    </location>
</feature>
<gene>
    <name evidence="8" type="ORF">V5N11_034302</name>
</gene>